<sequence length="54" mass="6172">MINPNIKKTIIAMAFIVSIFDLYQGPADQFSLYLDWSVILITLIWVALGGWNEK</sequence>
<keyword evidence="1" id="KW-1133">Transmembrane helix</keyword>
<keyword evidence="1" id="KW-0472">Membrane</keyword>
<gene>
    <name evidence="2" type="ORF">Acj133p254</name>
</gene>
<dbReference type="RefSeq" id="YP_004300835.1">
    <property type="nucleotide sequence ID" value="NC_015250.1"/>
</dbReference>
<evidence type="ECO:0000313" key="3">
    <source>
        <dbReference type="Proteomes" id="UP000000330"/>
    </source>
</evidence>
<feature type="transmembrane region" description="Helical" evidence="1">
    <location>
        <begin position="30"/>
        <end position="51"/>
    </location>
</feature>
<name>D9I6I8_9CAUD</name>
<dbReference type="GeneID" id="10323241"/>
<keyword evidence="1" id="KW-0812">Transmembrane</keyword>
<proteinExistence type="predicted"/>
<evidence type="ECO:0000313" key="2">
    <source>
        <dbReference type="EMBL" id="ADJ19569.1"/>
    </source>
</evidence>
<reference evidence="2 3" key="1">
    <citation type="journal article" date="2010" name="Virol. J.">
        <title>Genomes of the T4-related bacteriophages as windows on microbial genome evolution.</title>
        <authorList>
            <person name="Petrov V.M."/>
            <person name="Ratnayaka S."/>
            <person name="Nolan J.M."/>
            <person name="Miller E.S."/>
            <person name="Karam J.D."/>
        </authorList>
    </citation>
    <scope>NUCLEOTIDE SEQUENCE [LARGE SCALE GENOMIC DNA]</scope>
    <source>
        <strain evidence="2">Acj133</strain>
    </source>
</reference>
<dbReference type="KEGG" id="vg:10323241"/>
<accession>D9I6I8</accession>
<organism evidence="2 3">
    <name type="scientific">Acinetobacter phage 133</name>
    <dbReference type="NCBI Taxonomy" id="2919552"/>
    <lineage>
        <taxon>Viruses</taxon>
        <taxon>Duplodnaviria</taxon>
        <taxon>Heunggongvirae</taxon>
        <taxon>Uroviricota</taxon>
        <taxon>Caudoviricetes</taxon>
        <taxon>Pantevenvirales</taxon>
        <taxon>Straboviridae</taxon>
        <taxon>Tevenvirinae</taxon>
        <taxon>Centumtrigintavirus</taxon>
        <taxon>Centumtrigintavirus cv133</taxon>
        <taxon>Acinetobacter virus 133</taxon>
    </lineage>
</organism>
<dbReference type="EMBL" id="HM114315">
    <property type="protein sequence ID" value="ADJ19569.1"/>
    <property type="molecule type" value="Genomic_DNA"/>
</dbReference>
<evidence type="ECO:0000256" key="1">
    <source>
        <dbReference type="SAM" id="Phobius"/>
    </source>
</evidence>
<feature type="transmembrane region" description="Helical" evidence="1">
    <location>
        <begin position="6"/>
        <end position="23"/>
    </location>
</feature>
<dbReference type="Proteomes" id="UP000000330">
    <property type="component" value="Segment"/>
</dbReference>
<keyword evidence="3" id="KW-1185">Reference proteome</keyword>
<protein>
    <submittedName>
        <fullName evidence="2">Uncharacterized protein</fullName>
    </submittedName>
</protein>